<feature type="domain" description="Fungal-type protein kinase" evidence="1">
    <location>
        <begin position="109"/>
        <end position="487"/>
    </location>
</feature>
<gene>
    <name evidence="2" type="ORF">N7530_010674</name>
</gene>
<dbReference type="PANTHER" id="PTHR38248:SF2">
    <property type="entry name" value="FUNK1 11"/>
    <property type="match status" value="1"/>
</dbReference>
<sequence length="598" mass="66300">MVEVNDSPMIQGTVEEFLDGLGGHIYASIEGLAAIFLEHQPWSGPVIAIAREVATSHRLTIKSYEDFATWIKNVQNAARPYQMLRENATHLMWLEAIPQKSLVLTNGTGSPRWSSVLALGEITIDCPYMDGFRNLCAHANEVFAHQSARILLHGFYLCEGILEMWVFDRTGIYGSKAFNITKTPELVTQIIASYLLMDGASLGVSDLIKHDYRGNYIECEFGGPAKACRLYLDDSPIFARVNKSIFSDGLTCYRAQLQSANDWNYAVKVKWCELDEGSEAGMLKLATDKHIWGVIRLIQHRIVCGASDWRRGLALDNTCKLSSWIETARHVGPGSACDYISGPPKDEGGNSGDAPHATIGEKKLQCVVVAPLGESLHRFKSIPGLLCALRDALKGHRSLYQDGGILHQDISPGNIIIPAHGMEHDLQGPKGVLIDLDLASPVTTPSKQFESVGTPPFQAIGVLQAYLPNNPHTYRHDLESFFYTFLFLAICKRPVPVGENQLQLPATSALQMWTQGRPVDKARTKTEDMHAERFRAIMDEFTPEFKVLSDLAEELRDLLFPMRDGKLWTGTDHTTQGTASLYNGMIDAFEKAAKLHAD</sequence>
<accession>A0A9W9WHV6</accession>
<dbReference type="Proteomes" id="UP001147760">
    <property type="component" value="Unassembled WGS sequence"/>
</dbReference>
<evidence type="ECO:0000313" key="3">
    <source>
        <dbReference type="Proteomes" id="UP001147760"/>
    </source>
</evidence>
<keyword evidence="3" id="KW-1185">Reference proteome</keyword>
<name>A0A9W9WHV6_9EURO</name>
<organism evidence="2 3">
    <name type="scientific">Penicillium desertorum</name>
    <dbReference type="NCBI Taxonomy" id="1303715"/>
    <lineage>
        <taxon>Eukaryota</taxon>
        <taxon>Fungi</taxon>
        <taxon>Dikarya</taxon>
        <taxon>Ascomycota</taxon>
        <taxon>Pezizomycotina</taxon>
        <taxon>Eurotiomycetes</taxon>
        <taxon>Eurotiomycetidae</taxon>
        <taxon>Eurotiales</taxon>
        <taxon>Aspergillaceae</taxon>
        <taxon>Penicillium</taxon>
    </lineage>
</organism>
<protein>
    <recommendedName>
        <fullName evidence="1">Fungal-type protein kinase domain-containing protein</fullName>
    </recommendedName>
</protein>
<comment type="caution">
    <text evidence="2">The sequence shown here is derived from an EMBL/GenBank/DDBJ whole genome shotgun (WGS) entry which is preliminary data.</text>
</comment>
<evidence type="ECO:0000313" key="2">
    <source>
        <dbReference type="EMBL" id="KAJ5462469.1"/>
    </source>
</evidence>
<reference evidence="2" key="2">
    <citation type="journal article" date="2023" name="IMA Fungus">
        <title>Comparative genomic study of the Penicillium genus elucidates a diverse pangenome and 15 lateral gene transfer events.</title>
        <authorList>
            <person name="Petersen C."/>
            <person name="Sorensen T."/>
            <person name="Nielsen M.R."/>
            <person name="Sondergaard T.E."/>
            <person name="Sorensen J.L."/>
            <person name="Fitzpatrick D.A."/>
            <person name="Frisvad J.C."/>
            <person name="Nielsen K.L."/>
        </authorList>
    </citation>
    <scope>NUCLEOTIDE SEQUENCE</scope>
    <source>
        <strain evidence="2">IBT 17660</strain>
    </source>
</reference>
<evidence type="ECO:0000259" key="1">
    <source>
        <dbReference type="Pfam" id="PF17667"/>
    </source>
</evidence>
<dbReference type="OrthoDB" id="4353729at2759"/>
<dbReference type="EMBL" id="JAPWDO010000007">
    <property type="protein sequence ID" value="KAJ5462469.1"/>
    <property type="molecule type" value="Genomic_DNA"/>
</dbReference>
<dbReference type="AlphaFoldDB" id="A0A9W9WHV6"/>
<dbReference type="PANTHER" id="PTHR38248">
    <property type="entry name" value="FUNK1 6"/>
    <property type="match status" value="1"/>
</dbReference>
<dbReference type="Gene3D" id="1.10.510.10">
    <property type="entry name" value="Transferase(Phosphotransferase) domain 1"/>
    <property type="match status" value="1"/>
</dbReference>
<dbReference type="Pfam" id="PF17667">
    <property type="entry name" value="Pkinase_fungal"/>
    <property type="match status" value="1"/>
</dbReference>
<proteinExistence type="predicted"/>
<dbReference type="SUPFAM" id="SSF56112">
    <property type="entry name" value="Protein kinase-like (PK-like)"/>
    <property type="match status" value="1"/>
</dbReference>
<reference evidence="2" key="1">
    <citation type="submission" date="2022-12" db="EMBL/GenBank/DDBJ databases">
        <authorList>
            <person name="Petersen C."/>
        </authorList>
    </citation>
    <scope>NUCLEOTIDE SEQUENCE</scope>
    <source>
        <strain evidence="2">IBT 17660</strain>
    </source>
</reference>
<dbReference type="InterPro" id="IPR011009">
    <property type="entry name" value="Kinase-like_dom_sf"/>
</dbReference>
<dbReference type="InterPro" id="IPR040976">
    <property type="entry name" value="Pkinase_fungal"/>
</dbReference>